<keyword evidence="1" id="KW-1133">Transmembrane helix</keyword>
<keyword evidence="1" id="KW-0472">Membrane</keyword>
<feature type="transmembrane region" description="Helical" evidence="1">
    <location>
        <begin position="24"/>
        <end position="43"/>
    </location>
</feature>
<feature type="transmembrane region" description="Helical" evidence="1">
    <location>
        <begin position="162"/>
        <end position="182"/>
    </location>
</feature>
<dbReference type="Proteomes" id="UP000637720">
    <property type="component" value="Unassembled WGS sequence"/>
</dbReference>
<gene>
    <name evidence="2" type="ORF">GCM10007043_10400</name>
</gene>
<feature type="transmembrane region" description="Helical" evidence="1">
    <location>
        <begin position="82"/>
        <end position="110"/>
    </location>
</feature>
<organism evidence="2 3">
    <name type="scientific">Calditerricola satsumensis</name>
    <dbReference type="NCBI Taxonomy" id="373054"/>
    <lineage>
        <taxon>Bacteria</taxon>
        <taxon>Bacillati</taxon>
        <taxon>Bacillota</taxon>
        <taxon>Bacilli</taxon>
        <taxon>Bacillales</taxon>
        <taxon>Bacillaceae</taxon>
        <taxon>Calditerricola</taxon>
    </lineage>
</organism>
<dbReference type="EMBL" id="BMOF01000015">
    <property type="protein sequence ID" value="GGJ98410.1"/>
    <property type="molecule type" value="Genomic_DNA"/>
</dbReference>
<feature type="transmembrane region" description="Helical" evidence="1">
    <location>
        <begin position="246"/>
        <end position="267"/>
    </location>
</feature>
<keyword evidence="3" id="KW-1185">Reference proteome</keyword>
<accession>A0A8J3FAN5</accession>
<evidence type="ECO:0000256" key="1">
    <source>
        <dbReference type="SAM" id="Phobius"/>
    </source>
</evidence>
<proteinExistence type="predicted"/>
<feature type="transmembrane region" description="Helical" evidence="1">
    <location>
        <begin position="49"/>
        <end position="70"/>
    </location>
</feature>
<dbReference type="AlphaFoldDB" id="A0A8J3FAN5"/>
<reference evidence="2" key="2">
    <citation type="submission" date="2020-09" db="EMBL/GenBank/DDBJ databases">
        <authorList>
            <person name="Sun Q."/>
            <person name="Ohkuma M."/>
        </authorList>
    </citation>
    <scope>NUCLEOTIDE SEQUENCE</scope>
    <source>
        <strain evidence="2">JCM 14719</strain>
    </source>
</reference>
<feature type="transmembrane region" description="Helical" evidence="1">
    <location>
        <begin position="273"/>
        <end position="291"/>
    </location>
</feature>
<name>A0A8J3FAN5_9BACI</name>
<evidence type="ECO:0000313" key="3">
    <source>
        <dbReference type="Proteomes" id="UP000637720"/>
    </source>
</evidence>
<feature type="transmembrane region" description="Helical" evidence="1">
    <location>
        <begin position="194"/>
        <end position="217"/>
    </location>
</feature>
<sequence length="292" mass="31224">MTAMGAAYQLLHVVLQTKLHSEGLAYVHYAVYALGTVGLVLAFRAFSPAAITAFGALAACGIALFAWNLARTLLRARQWNTVTLSTAGALACLVLAALIGVAMGASFWLGAGSALHARLFTAHLWFGAIGWFGLLITGYTYKLLPMFYLAHGYPRRLEGVVLLLWSAAVLALLVAVFFPQAVSIPRAAHLAGAAYLWGWVGFTILGYLSKIVPFLWWTHKYGPKVGKEPVPSLAELLNDRLAGRTLAVMALAFLLFMAALAAGWIPLAKASGMVLSLAALGYTILLAKTFTK</sequence>
<reference evidence="2" key="1">
    <citation type="journal article" date="2014" name="Int. J. Syst. Evol. Microbiol.">
        <title>Complete genome sequence of Corynebacterium casei LMG S-19264T (=DSM 44701T), isolated from a smear-ripened cheese.</title>
        <authorList>
            <consortium name="US DOE Joint Genome Institute (JGI-PGF)"/>
            <person name="Walter F."/>
            <person name="Albersmeier A."/>
            <person name="Kalinowski J."/>
            <person name="Ruckert C."/>
        </authorList>
    </citation>
    <scope>NUCLEOTIDE SEQUENCE</scope>
    <source>
        <strain evidence="2">JCM 14719</strain>
    </source>
</reference>
<keyword evidence="1" id="KW-0812">Transmembrane</keyword>
<evidence type="ECO:0000313" key="2">
    <source>
        <dbReference type="EMBL" id="GGJ98410.1"/>
    </source>
</evidence>
<comment type="caution">
    <text evidence="2">The sequence shown here is derived from an EMBL/GenBank/DDBJ whole genome shotgun (WGS) entry which is preliminary data.</text>
</comment>
<protein>
    <submittedName>
        <fullName evidence="2">Uncharacterized protein</fullName>
    </submittedName>
</protein>
<feature type="transmembrane region" description="Helical" evidence="1">
    <location>
        <begin position="122"/>
        <end position="141"/>
    </location>
</feature>